<evidence type="ECO:0000256" key="2">
    <source>
        <dbReference type="ARBA" id="ARBA00016337"/>
    </source>
</evidence>
<gene>
    <name evidence="13" type="ORF">JJ685_21845</name>
</gene>
<evidence type="ECO:0000256" key="11">
    <source>
        <dbReference type="PIRSR" id="PIRSR006268-2"/>
    </source>
</evidence>
<dbReference type="PANTHER" id="PTHR30040:SF2">
    <property type="entry name" value="FAD:PROTEIN FMN TRANSFERASE"/>
    <property type="match status" value="1"/>
</dbReference>
<reference evidence="13 14" key="1">
    <citation type="journal article" date="2017" name="Int. J. Syst. Evol. Microbiol.">
        <title>Ramlibacter monticola sp. nov., isolated from forest soil.</title>
        <authorList>
            <person name="Chaudhary D.K."/>
            <person name="Kim J."/>
        </authorList>
    </citation>
    <scope>NUCLEOTIDE SEQUENCE [LARGE SCALE GENOMIC DNA]</scope>
    <source>
        <strain evidence="13 14">KACC 19175</strain>
    </source>
</reference>
<evidence type="ECO:0000256" key="1">
    <source>
        <dbReference type="ARBA" id="ARBA00011955"/>
    </source>
</evidence>
<evidence type="ECO:0000256" key="12">
    <source>
        <dbReference type="SAM" id="SignalP"/>
    </source>
</evidence>
<dbReference type="GO" id="GO:0016740">
    <property type="term" value="F:transferase activity"/>
    <property type="evidence" value="ECO:0007669"/>
    <property type="project" value="UniProtKB-UniRule"/>
</dbReference>
<evidence type="ECO:0000256" key="4">
    <source>
        <dbReference type="ARBA" id="ARBA00022679"/>
    </source>
</evidence>
<dbReference type="InterPro" id="IPR024932">
    <property type="entry name" value="ApbE"/>
</dbReference>
<proteinExistence type="inferred from homology"/>
<evidence type="ECO:0000256" key="10">
    <source>
        <dbReference type="PIRNR" id="PIRNR006268"/>
    </source>
</evidence>
<accession>A0A937CUM7</accession>
<dbReference type="PANTHER" id="PTHR30040">
    <property type="entry name" value="THIAMINE BIOSYNTHESIS LIPOPROTEIN APBE"/>
    <property type="match status" value="1"/>
</dbReference>
<dbReference type="Pfam" id="PF02424">
    <property type="entry name" value="ApbE"/>
    <property type="match status" value="1"/>
</dbReference>
<sequence length="340" mass="36257">MTPADPARRRLLLAGACLAAWPLAASAARAPQRVRDSRALMGTRLDVAAQGPDAEALQRAIDAAFARMTALSALMSHYAPASQVSAIGLAAGLQPVEVAPELMQVLHMARDVARRTDGAFDPTVGALGLWHFDAPQSSIPTASEIRRRISSVDWRHLVLDERRQTAYLTERGMRLDLGGIAKLSILQSGLDTLQAHGVGTALVNGGGDVVACSQRGDAPWRVGIRDPRAPQRLLATLEVRSGFVASSGDYERFFVQDGRRWHHVLDPRTGRPTEGVRGITLVADSLEAVNGLGTAGMVLGARAGRELLRRGEGVEALIASADGGLWMTDRLRARLVPVAG</sequence>
<dbReference type="SUPFAM" id="SSF143631">
    <property type="entry name" value="ApbE-like"/>
    <property type="match status" value="1"/>
</dbReference>
<evidence type="ECO:0000256" key="5">
    <source>
        <dbReference type="ARBA" id="ARBA00022723"/>
    </source>
</evidence>
<evidence type="ECO:0000256" key="8">
    <source>
        <dbReference type="ARBA" id="ARBA00031306"/>
    </source>
</evidence>
<comment type="cofactor">
    <cofactor evidence="11">
        <name>Mg(2+)</name>
        <dbReference type="ChEBI" id="CHEBI:18420"/>
    </cofactor>
    <cofactor evidence="11">
        <name>Mn(2+)</name>
        <dbReference type="ChEBI" id="CHEBI:29035"/>
    </cofactor>
    <text evidence="11">Magnesium. Can also use manganese.</text>
</comment>
<dbReference type="InterPro" id="IPR006311">
    <property type="entry name" value="TAT_signal"/>
</dbReference>
<comment type="similarity">
    <text evidence="10">Belongs to the ApbE family.</text>
</comment>
<keyword evidence="12" id="KW-0732">Signal</keyword>
<dbReference type="AlphaFoldDB" id="A0A937CUM7"/>
<keyword evidence="14" id="KW-1185">Reference proteome</keyword>
<keyword evidence="7 10" id="KW-0460">Magnesium</keyword>
<feature type="chain" id="PRO_5039903765" description="FAD:protein FMN transferase" evidence="12">
    <location>
        <begin position="28"/>
        <end position="340"/>
    </location>
</feature>
<dbReference type="EMBL" id="JAEQNE010000006">
    <property type="protein sequence ID" value="MBL0393795.1"/>
    <property type="molecule type" value="Genomic_DNA"/>
</dbReference>
<feature type="binding site" evidence="11">
    <location>
        <position position="294"/>
    </location>
    <ligand>
        <name>Mg(2+)</name>
        <dbReference type="ChEBI" id="CHEBI:18420"/>
    </ligand>
</feature>
<feature type="signal peptide" evidence="12">
    <location>
        <begin position="1"/>
        <end position="27"/>
    </location>
</feature>
<comment type="caution">
    <text evidence="13">The sequence shown here is derived from an EMBL/GenBank/DDBJ whole genome shotgun (WGS) entry which is preliminary data.</text>
</comment>
<dbReference type="Proteomes" id="UP000599109">
    <property type="component" value="Unassembled WGS sequence"/>
</dbReference>
<evidence type="ECO:0000256" key="3">
    <source>
        <dbReference type="ARBA" id="ARBA00022630"/>
    </source>
</evidence>
<comment type="catalytic activity">
    <reaction evidence="9 10">
        <text>L-threonyl-[protein] + FAD = FMN-L-threonyl-[protein] + AMP + H(+)</text>
        <dbReference type="Rhea" id="RHEA:36847"/>
        <dbReference type="Rhea" id="RHEA-COMP:11060"/>
        <dbReference type="Rhea" id="RHEA-COMP:11061"/>
        <dbReference type="ChEBI" id="CHEBI:15378"/>
        <dbReference type="ChEBI" id="CHEBI:30013"/>
        <dbReference type="ChEBI" id="CHEBI:57692"/>
        <dbReference type="ChEBI" id="CHEBI:74257"/>
        <dbReference type="ChEBI" id="CHEBI:456215"/>
        <dbReference type="EC" id="2.7.1.180"/>
    </reaction>
</comment>
<name>A0A937CUM7_9BURK</name>
<dbReference type="Gene3D" id="3.10.520.10">
    <property type="entry name" value="ApbE-like domains"/>
    <property type="match status" value="1"/>
</dbReference>
<feature type="binding site" evidence="11">
    <location>
        <position position="179"/>
    </location>
    <ligand>
        <name>Mg(2+)</name>
        <dbReference type="ChEBI" id="CHEBI:18420"/>
    </ligand>
</feature>
<protein>
    <recommendedName>
        <fullName evidence="2 10">FAD:protein FMN transferase</fullName>
        <ecNumber evidence="1 10">2.7.1.180</ecNumber>
    </recommendedName>
    <alternativeName>
        <fullName evidence="8 10">Flavin transferase</fullName>
    </alternativeName>
</protein>
<dbReference type="PIRSF" id="PIRSF006268">
    <property type="entry name" value="ApbE"/>
    <property type="match status" value="1"/>
</dbReference>
<keyword evidence="4 10" id="KW-0808">Transferase</keyword>
<keyword evidence="3 10" id="KW-0285">Flavoprotein</keyword>
<evidence type="ECO:0000313" key="13">
    <source>
        <dbReference type="EMBL" id="MBL0393795.1"/>
    </source>
</evidence>
<evidence type="ECO:0000256" key="9">
    <source>
        <dbReference type="ARBA" id="ARBA00048540"/>
    </source>
</evidence>
<evidence type="ECO:0000256" key="6">
    <source>
        <dbReference type="ARBA" id="ARBA00022827"/>
    </source>
</evidence>
<evidence type="ECO:0000313" key="14">
    <source>
        <dbReference type="Proteomes" id="UP000599109"/>
    </source>
</evidence>
<dbReference type="GO" id="GO:0046872">
    <property type="term" value="F:metal ion binding"/>
    <property type="evidence" value="ECO:0007669"/>
    <property type="project" value="UniProtKB-UniRule"/>
</dbReference>
<evidence type="ECO:0000256" key="7">
    <source>
        <dbReference type="ARBA" id="ARBA00022842"/>
    </source>
</evidence>
<dbReference type="PROSITE" id="PS51318">
    <property type="entry name" value="TAT"/>
    <property type="match status" value="1"/>
</dbReference>
<keyword evidence="5 10" id="KW-0479">Metal-binding</keyword>
<dbReference type="InterPro" id="IPR003374">
    <property type="entry name" value="ApbE-like_sf"/>
</dbReference>
<keyword evidence="6 10" id="KW-0274">FAD</keyword>
<dbReference type="RefSeq" id="WP_201676453.1">
    <property type="nucleotide sequence ID" value="NZ_JAEQNE010000006.1"/>
</dbReference>
<dbReference type="EC" id="2.7.1.180" evidence="1 10"/>
<organism evidence="13 14">
    <name type="scientific">Ramlibacter monticola</name>
    <dbReference type="NCBI Taxonomy" id="1926872"/>
    <lineage>
        <taxon>Bacteria</taxon>
        <taxon>Pseudomonadati</taxon>
        <taxon>Pseudomonadota</taxon>
        <taxon>Betaproteobacteria</taxon>
        <taxon>Burkholderiales</taxon>
        <taxon>Comamonadaceae</taxon>
        <taxon>Ramlibacter</taxon>
    </lineage>
</organism>